<dbReference type="VEuPathDB" id="FungiDB:ASPVEDRAFT_42626"/>
<dbReference type="GeneID" id="63728135"/>
<keyword evidence="2" id="KW-1185">Reference proteome</keyword>
<evidence type="ECO:0000313" key="2">
    <source>
        <dbReference type="Proteomes" id="UP000184073"/>
    </source>
</evidence>
<name>A0A1L9PNN4_ASPVE</name>
<reference evidence="2" key="1">
    <citation type="journal article" date="2017" name="Genome Biol.">
        <title>Comparative genomics reveals high biological diversity and specific adaptations in the industrially and medically important fungal genus Aspergillus.</title>
        <authorList>
            <person name="de Vries R.P."/>
            <person name="Riley R."/>
            <person name="Wiebenga A."/>
            <person name="Aguilar-Osorio G."/>
            <person name="Amillis S."/>
            <person name="Uchima C.A."/>
            <person name="Anderluh G."/>
            <person name="Asadollahi M."/>
            <person name="Askin M."/>
            <person name="Barry K."/>
            <person name="Battaglia E."/>
            <person name="Bayram O."/>
            <person name="Benocci T."/>
            <person name="Braus-Stromeyer S.A."/>
            <person name="Caldana C."/>
            <person name="Canovas D."/>
            <person name="Cerqueira G.C."/>
            <person name="Chen F."/>
            <person name="Chen W."/>
            <person name="Choi C."/>
            <person name="Clum A."/>
            <person name="Dos Santos R.A."/>
            <person name="Damasio A.R."/>
            <person name="Diallinas G."/>
            <person name="Emri T."/>
            <person name="Fekete E."/>
            <person name="Flipphi M."/>
            <person name="Freyberg S."/>
            <person name="Gallo A."/>
            <person name="Gournas C."/>
            <person name="Habgood R."/>
            <person name="Hainaut M."/>
            <person name="Harispe M.L."/>
            <person name="Henrissat B."/>
            <person name="Hilden K.S."/>
            <person name="Hope R."/>
            <person name="Hossain A."/>
            <person name="Karabika E."/>
            <person name="Karaffa L."/>
            <person name="Karanyi Z."/>
            <person name="Krasevec N."/>
            <person name="Kuo A."/>
            <person name="Kusch H."/>
            <person name="LaButti K."/>
            <person name="Lagendijk E.L."/>
            <person name="Lapidus A."/>
            <person name="Levasseur A."/>
            <person name="Lindquist E."/>
            <person name="Lipzen A."/>
            <person name="Logrieco A.F."/>
            <person name="MacCabe A."/>
            <person name="Maekelae M.R."/>
            <person name="Malavazi I."/>
            <person name="Melin P."/>
            <person name="Meyer V."/>
            <person name="Mielnichuk N."/>
            <person name="Miskei M."/>
            <person name="Molnar A.P."/>
            <person name="Mule G."/>
            <person name="Ngan C.Y."/>
            <person name="Orejas M."/>
            <person name="Orosz E."/>
            <person name="Ouedraogo J.P."/>
            <person name="Overkamp K.M."/>
            <person name="Park H.-S."/>
            <person name="Perrone G."/>
            <person name="Piumi F."/>
            <person name="Punt P.J."/>
            <person name="Ram A.F."/>
            <person name="Ramon A."/>
            <person name="Rauscher S."/>
            <person name="Record E."/>
            <person name="Riano-Pachon D.M."/>
            <person name="Robert V."/>
            <person name="Roehrig J."/>
            <person name="Ruller R."/>
            <person name="Salamov A."/>
            <person name="Salih N.S."/>
            <person name="Samson R.A."/>
            <person name="Sandor E."/>
            <person name="Sanguinetti M."/>
            <person name="Schuetze T."/>
            <person name="Sepcic K."/>
            <person name="Shelest E."/>
            <person name="Sherlock G."/>
            <person name="Sophianopoulou V."/>
            <person name="Squina F.M."/>
            <person name="Sun H."/>
            <person name="Susca A."/>
            <person name="Todd R.B."/>
            <person name="Tsang A."/>
            <person name="Unkles S.E."/>
            <person name="van de Wiele N."/>
            <person name="van Rossen-Uffink D."/>
            <person name="Oliveira J.V."/>
            <person name="Vesth T.C."/>
            <person name="Visser J."/>
            <person name="Yu J.-H."/>
            <person name="Zhou M."/>
            <person name="Andersen M.R."/>
            <person name="Archer D.B."/>
            <person name="Baker S.E."/>
            <person name="Benoit I."/>
            <person name="Brakhage A.A."/>
            <person name="Braus G.H."/>
            <person name="Fischer R."/>
            <person name="Frisvad J.C."/>
            <person name="Goldman G.H."/>
            <person name="Houbraken J."/>
            <person name="Oakley B."/>
            <person name="Pocsi I."/>
            <person name="Scazzocchio C."/>
            <person name="Seiboth B."/>
            <person name="vanKuyk P.A."/>
            <person name="Wortman J."/>
            <person name="Dyer P.S."/>
            <person name="Grigoriev I.V."/>
        </authorList>
    </citation>
    <scope>NUCLEOTIDE SEQUENCE [LARGE SCALE GENOMIC DNA]</scope>
    <source>
        <strain evidence="2">CBS 583.65</strain>
    </source>
</reference>
<proteinExistence type="predicted"/>
<organism evidence="1 2">
    <name type="scientific">Aspergillus versicolor CBS 583.65</name>
    <dbReference type="NCBI Taxonomy" id="1036611"/>
    <lineage>
        <taxon>Eukaryota</taxon>
        <taxon>Fungi</taxon>
        <taxon>Dikarya</taxon>
        <taxon>Ascomycota</taxon>
        <taxon>Pezizomycotina</taxon>
        <taxon>Eurotiomycetes</taxon>
        <taxon>Eurotiomycetidae</taxon>
        <taxon>Eurotiales</taxon>
        <taxon>Aspergillaceae</taxon>
        <taxon>Aspergillus</taxon>
        <taxon>Aspergillus subgen. Nidulantes</taxon>
    </lineage>
</organism>
<protein>
    <submittedName>
        <fullName evidence="1">Uncharacterized protein</fullName>
    </submittedName>
</protein>
<gene>
    <name evidence="1" type="ORF">ASPVEDRAFT_42626</name>
</gene>
<dbReference type="OrthoDB" id="4352867at2759"/>
<dbReference type="Proteomes" id="UP000184073">
    <property type="component" value="Unassembled WGS sequence"/>
</dbReference>
<dbReference type="EMBL" id="KV878130">
    <property type="protein sequence ID" value="OJJ03113.1"/>
    <property type="molecule type" value="Genomic_DNA"/>
</dbReference>
<dbReference type="RefSeq" id="XP_040668875.1">
    <property type="nucleotide sequence ID" value="XM_040812624.1"/>
</dbReference>
<accession>A0A1L9PNN4</accession>
<dbReference type="AlphaFoldDB" id="A0A1L9PNN4"/>
<evidence type="ECO:0000313" key="1">
    <source>
        <dbReference type="EMBL" id="OJJ03113.1"/>
    </source>
</evidence>
<sequence length="57" mass="6331">MVEEELRAEDVTSIAENDDKLGDKYKEVTGNEGMVKEVLANPVTVRGLFEHITAIII</sequence>